<name>A0AAX3EIP7_PAEUR</name>
<dbReference type="Gene3D" id="2.60.40.420">
    <property type="entry name" value="Cupredoxins - blue copper proteins"/>
    <property type="match status" value="3"/>
</dbReference>
<evidence type="ECO:0000259" key="2">
    <source>
        <dbReference type="Pfam" id="PF07731"/>
    </source>
</evidence>
<feature type="domain" description="Plastocyanin-like" evidence="3">
    <location>
        <begin position="89"/>
        <end position="203"/>
    </location>
</feature>
<dbReference type="GO" id="GO:0016491">
    <property type="term" value="F:oxidoreductase activity"/>
    <property type="evidence" value="ECO:0007669"/>
    <property type="project" value="InterPro"/>
</dbReference>
<proteinExistence type="inferred from homology"/>
<dbReference type="PROSITE" id="PS51318">
    <property type="entry name" value="TAT"/>
    <property type="match status" value="1"/>
</dbReference>
<dbReference type="InterPro" id="IPR008972">
    <property type="entry name" value="Cupredoxin"/>
</dbReference>
<organism evidence="4 5">
    <name type="scientific">Paenarthrobacter ureafaciens</name>
    <dbReference type="NCBI Taxonomy" id="37931"/>
    <lineage>
        <taxon>Bacteria</taxon>
        <taxon>Bacillati</taxon>
        <taxon>Actinomycetota</taxon>
        <taxon>Actinomycetes</taxon>
        <taxon>Micrococcales</taxon>
        <taxon>Micrococcaceae</taxon>
        <taxon>Paenarthrobacter</taxon>
    </lineage>
</organism>
<dbReference type="Pfam" id="PF07731">
    <property type="entry name" value="Cu-oxidase_2"/>
    <property type="match status" value="1"/>
</dbReference>
<accession>A0AAX3EIP7</accession>
<dbReference type="RefSeq" id="WP_166842966.1">
    <property type="nucleotide sequence ID" value="NZ_CP101185.1"/>
</dbReference>
<keyword evidence="5" id="KW-1185">Reference proteome</keyword>
<dbReference type="GO" id="GO:0005507">
    <property type="term" value="F:copper ion binding"/>
    <property type="evidence" value="ECO:0007669"/>
    <property type="project" value="InterPro"/>
</dbReference>
<dbReference type="AlphaFoldDB" id="A0AAX3EIP7"/>
<evidence type="ECO:0000256" key="1">
    <source>
        <dbReference type="ARBA" id="ARBA00010609"/>
    </source>
</evidence>
<evidence type="ECO:0000259" key="3">
    <source>
        <dbReference type="Pfam" id="PF07732"/>
    </source>
</evidence>
<dbReference type="InterPro" id="IPR011707">
    <property type="entry name" value="Cu-oxidase-like_N"/>
</dbReference>
<reference evidence="4" key="1">
    <citation type="submission" date="2022-07" db="EMBL/GenBank/DDBJ databases">
        <authorList>
            <person name="Wu T."/>
        </authorList>
    </citation>
    <scope>NUCLEOTIDE SEQUENCE</scope>
    <source>
        <strain evidence="4">SD-1</strain>
    </source>
</reference>
<comment type="similarity">
    <text evidence="1">Belongs to the multicopper oxidase family.</text>
</comment>
<sequence>MDITRRQAILMGGIASLGAVGAGLVTVPIASVSAKSASALRDSDMPRPYSAALTIPPVLAPTNTTVVDGVRTNYYTLSQQAGMARILPRLSTPILGYNGTFPGPTIKIERGTKAILRMRNRLPATHPSLGHTLAMSTHLHGSASLPQFDGYANDLCLPGFAKDYQFPNFQPARTLWYHDHAVHFTAQNVYSGLAGQYHLTDPEEKGLLPQGTYDVPLTVSDAMFAADGKLGFDTRQQSGLFGDVVLVNGQPWPVMKVRKRVYRFRVLNASISRSYRFYLSTGAPVTMVATDGGLMPVAQTVANWRHGGAERYEVLIDFSKYGTGQRVELRNLSNDNNRDYDHTSKVMAFDVVDDPIDKSDPTWNRLPTTLIPSEVMNLKAAAATKIRRFRLKHNDVTNAWTIDDRTWEDVIASNFREVMANPALNATEIWEFENSSGGWNHPLHIHLIDFQILSRNGKAPFAYEKGPKDVMYLGEGETVKAVMKFGPHKGRYMVHCHNLVHEDHSMMAQFSVGLGPTEVDLNDPILTARPAWDDKGD</sequence>
<evidence type="ECO:0000313" key="4">
    <source>
        <dbReference type="EMBL" id="UYV97992.1"/>
    </source>
</evidence>
<gene>
    <name evidence="4" type="ORF">NL394_01730</name>
</gene>
<dbReference type="PANTHER" id="PTHR48267:SF1">
    <property type="entry name" value="BILIRUBIN OXIDASE"/>
    <property type="match status" value="1"/>
</dbReference>
<dbReference type="Pfam" id="PF07732">
    <property type="entry name" value="Cu-oxidase_3"/>
    <property type="match status" value="1"/>
</dbReference>
<dbReference type="Proteomes" id="UP001163293">
    <property type="component" value="Chromosome"/>
</dbReference>
<protein>
    <submittedName>
        <fullName evidence="4">Multicopper oxidase domain-containing protein</fullName>
    </submittedName>
</protein>
<dbReference type="CDD" id="cd13889">
    <property type="entry name" value="CuRO_3_BOD"/>
    <property type="match status" value="1"/>
</dbReference>
<dbReference type="InterPro" id="IPR045087">
    <property type="entry name" value="Cu-oxidase_fam"/>
</dbReference>
<dbReference type="InterPro" id="IPR011706">
    <property type="entry name" value="Cu-oxidase_C"/>
</dbReference>
<evidence type="ECO:0000313" key="5">
    <source>
        <dbReference type="Proteomes" id="UP001163293"/>
    </source>
</evidence>
<dbReference type="EMBL" id="CP101185">
    <property type="protein sequence ID" value="UYV97992.1"/>
    <property type="molecule type" value="Genomic_DNA"/>
</dbReference>
<dbReference type="PANTHER" id="PTHR48267">
    <property type="entry name" value="CUPREDOXIN SUPERFAMILY PROTEIN"/>
    <property type="match status" value="1"/>
</dbReference>
<dbReference type="InterPro" id="IPR006311">
    <property type="entry name" value="TAT_signal"/>
</dbReference>
<dbReference type="SUPFAM" id="SSF49503">
    <property type="entry name" value="Cupredoxins"/>
    <property type="match status" value="2"/>
</dbReference>
<feature type="domain" description="Plastocyanin-like" evidence="2">
    <location>
        <begin position="408"/>
        <end position="512"/>
    </location>
</feature>